<dbReference type="EMBL" id="LR536452">
    <property type="protein sequence ID" value="VFU17542.1"/>
    <property type="molecule type" value="Genomic_DNA"/>
</dbReference>
<feature type="transmembrane region" description="Helical" evidence="1">
    <location>
        <begin position="132"/>
        <end position="151"/>
    </location>
</feature>
<sequence length="188" mass="20098">MIWRTGGGSTEAARLRRRRLALRNTRRVAYLDELSDESGAESGVPRRRSPISLDGCAAAFCELIVYGVDLLLGVVFGSEPGDRYRPAIITLSPKLESGGAGIGVAPFGLSDESQSDAFAVPLATAFQVVRDLAGHALVFVALALGGAFGAWKCAEIDHWKDPLRIEEAGVFVRGSGRGPYGPRQSVRR</sequence>
<dbReference type="KEGG" id="mtun:MTUNDRAET4_0096.2"/>
<evidence type="ECO:0000256" key="1">
    <source>
        <dbReference type="SAM" id="Phobius"/>
    </source>
</evidence>
<gene>
    <name evidence="2" type="ORF">MTUNDRAET4_0096</name>
</gene>
<accession>A0A4U8Z7N1</accession>
<feature type="transmembrane region" description="Helical" evidence="1">
    <location>
        <begin position="56"/>
        <end position="76"/>
    </location>
</feature>
<dbReference type="AlphaFoldDB" id="A0A4U8Z7N1"/>
<protein>
    <submittedName>
        <fullName evidence="2">Uncharacterized protein</fullName>
    </submittedName>
</protein>
<evidence type="ECO:0000313" key="3">
    <source>
        <dbReference type="Proteomes" id="UP000294360"/>
    </source>
</evidence>
<name>A0A4U8Z7N1_METTU</name>
<reference evidence="2 3" key="1">
    <citation type="submission" date="2019-03" db="EMBL/GenBank/DDBJ databases">
        <authorList>
            <person name="Kox A.R. M."/>
        </authorList>
    </citation>
    <scope>NUCLEOTIDE SEQUENCE [LARGE SCALE GENOMIC DNA]</scope>
    <source>
        <strain evidence="2">MTUNDRAET4 annotated genome</strain>
        <plasmid evidence="3">3</plasmid>
    </source>
</reference>
<keyword evidence="1" id="KW-0472">Membrane</keyword>
<organism evidence="2 3">
    <name type="scientific">Methylocella tundrae</name>
    <dbReference type="NCBI Taxonomy" id="227605"/>
    <lineage>
        <taxon>Bacteria</taxon>
        <taxon>Pseudomonadati</taxon>
        <taxon>Pseudomonadota</taxon>
        <taxon>Alphaproteobacteria</taxon>
        <taxon>Hyphomicrobiales</taxon>
        <taxon>Beijerinckiaceae</taxon>
        <taxon>Methylocella</taxon>
    </lineage>
</organism>
<keyword evidence="1" id="KW-0812">Transmembrane</keyword>
<proteinExistence type="predicted"/>
<geneLocation type="plasmid" evidence="2 3">
    <name>3</name>
</geneLocation>
<dbReference type="Proteomes" id="UP000294360">
    <property type="component" value="Plasmid 3"/>
</dbReference>
<keyword evidence="1" id="KW-1133">Transmembrane helix</keyword>
<keyword evidence="2" id="KW-0614">Plasmid</keyword>
<evidence type="ECO:0000313" key="2">
    <source>
        <dbReference type="EMBL" id="VFU17542.1"/>
    </source>
</evidence>